<dbReference type="AlphaFoldDB" id="A0A401WFH8"/>
<organism evidence="2 3">
    <name type="scientific">Streptomyces paromomycinus</name>
    <name type="common">Streptomyces rimosus subsp. paromomycinus</name>
    <dbReference type="NCBI Taxonomy" id="92743"/>
    <lineage>
        <taxon>Bacteria</taxon>
        <taxon>Bacillati</taxon>
        <taxon>Actinomycetota</taxon>
        <taxon>Actinomycetes</taxon>
        <taxon>Kitasatosporales</taxon>
        <taxon>Streptomycetaceae</taxon>
        <taxon>Streptomyces</taxon>
    </lineage>
</organism>
<feature type="chain" id="PRO_5019164906" description="Secreted protein" evidence="1">
    <location>
        <begin position="30"/>
        <end position="119"/>
    </location>
</feature>
<name>A0A401WFH8_STREY</name>
<comment type="caution">
    <text evidence="2">The sequence shown here is derived from an EMBL/GenBank/DDBJ whole genome shotgun (WGS) entry which is preliminary data.</text>
</comment>
<dbReference type="Proteomes" id="UP000286746">
    <property type="component" value="Unassembled WGS sequence"/>
</dbReference>
<protein>
    <recommendedName>
        <fullName evidence="4">Secreted protein</fullName>
    </recommendedName>
</protein>
<proteinExistence type="predicted"/>
<evidence type="ECO:0008006" key="4">
    <source>
        <dbReference type="Google" id="ProtNLM"/>
    </source>
</evidence>
<evidence type="ECO:0000256" key="1">
    <source>
        <dbReference type="SAM" id="SignalP"/>
    </source>
</evidence>
<evidence type="ECO:0000313" key="2">
    <source>
        <dbReference type="EMBL" id="GCD48094.1"/>
    </source>
</evidence>
<reference evidence="2 3" key="1">
    <citation type="submission" date="2018-11" db="EMBL/GenBank/DDBJ databases">
        <title>Whole genome sequence of Streptomyces paromomycinus NBRC 15454(T).</title>
        <authorList>
            <person name="Komaki H."/>
            <person name="Tamura T."/>
        </authorList>
    </citation>
    <scope>NUCLEOTIDE SEQUENCE [LARGE SCALE GENOMIC DNA]</scope>
    <source>
        <strain evidence="2 3">NBRC 15454</strain>
    </source>
</reference>
<gene>
    <name evidence="2" type="ORF">GKJPGBOP_07890</name>
</gene>
<accession>A0A401WFH8</accession>
<keyword evidence="3" id="KW-1185">Reference proteome</keyword>
<sequence>MRLRKLVMPLLAAGTLVGGSLIGASGSSAAERTVPPKPQLDCPYYSVCGQAANGSSFQYTTCNFEFQLPNLVGSGPLVNNQTPGTVARFYDKNRRLLFTSTAYDSRTVNWTPVWYVRAC</sequence>
<evidence type="ECO:0000313" key="3">
    <source>
        <dbReference type="Proteomes" id="UP000286746"/>
    </source>
</evidence>
<keyword evidence="1" id="KW-0732">Signal</keyword>
<dbReference type="RefSeq" id="WP_125058073.1">
    <property type="nucleotide sequence ID" value="NZ_BHZD01000001.1"/>
</dbReference>
<dbReference type="EMBL" id="BHZD01000001">
    <property type="protein sequence ID" value="GCD48094.1"/>
    <property type="molecule type" value="Genomic_DNA"/>
</dbReference>
<feature type="signal peptide" evidence="1">
    <location>
        <begin position="1"/>
        <end position="29"/>
    </location>
</feature>